<dbReference type="GO" id="GO:0009867">
    <property type="term" value="P:jasmonic acid mediated signaling pathway"/>
    <property type="evidence" value="ECO:0007669"/>
    <property type="project" value="UniProtKB-ARBA"/>
</dbReference>
<accession>A0AAV0Z0Q7</accession>
<dbReference type="GO" id="GO:0006511">
    <property type="term" value="P:ubiquitin-dependent protein catabolic process"/>
    <property type="evidence" value="ECO:0007669"/>
    <property type="project" value="InterPro"/>
</dbReference>
<comment type="pathway">
    <text evidence="1 4">Protein modification; protein ubiquitination.</text>
</comment>
<evidence type="ECO:0000259" key="5">
    <source>
        <dbReference type="Pfam" id="PF01466"/>
    </source>
</evidence>
<dbReference type="InterPro" id="IPR016072">
    <property type="entry name" value="Skp1_comp_dimer"/>
</dbReference>
<keyword evidence="8" id="KW-1185">Reference proteome</keyword>
<dbReference type="EMBL" id="OX451736">
    <property type="protein sequence ID" value="CAI8590883.1"/>
    <property type="molecule type" value="Genomic_DNA"/>
</dbReference>
<comment type="subunit">
    <text evidence="4">Part of a SCF (SKP1-cullin-F-box) protein ligase complex.</text>
</comment>
<dbReference type="GO" id="GO:0016567">
    <property type="term" value="P:protein ubiquitination"/>
    <property type="evidence" value="ECO:0007669"/>
    <property type="project" value="UniProtKB-UniRule"/>
</dbReference>
<feature type="domain" description="SKP1 component POZ" evidence="6">
    <location>
        <begin position="7"/>
        <end position="62"/>
    </location>
</feature>
<dbReference type="SUPFAM" id="SSF54695">
    <property type="entry name" value="POZ domain"/>
    <property type="match status" value="1"/>
</dbReference>
<dbReference type="InterPro" id="IPR016073">
    <property type="entry name" value="Skp1_comp_POZ"/>
</dbReference>
<protein>
    <recommendedName>
        <fullName evidence="4">SKP1-like protein</fullName>
    </recommendedName>
</protein>
<evidence type="ECO:0000256" key="3">
    <source>
        <dbReference type="ARBA" id="ARBA00022786"/>
    </source>
</evidence>
<organism evidence="7 8">
    <name type="scientific">Vicia faba</name>
    <name type="common">Broad bean</name>
    <name type="synonym">Faba vulgaris</name>
    <dbReference type="NCBI Taxonomy" id="3906"/>
    <lineage>
        <taxon>Eukaryota</taxon>
        <taxon>Viridiplantae</taxon>
        <taxon>Streptophyta</taxon>
        <taxon>Embryophyta</taxon>
        <taxon>Tracheophyta</taxon>
        <taxon>Spermatophyta</taxon>
        <taxon>Magnoliopsida</taxon>
        <taxon>eudicotyledons</taxon>
        <taxon>Gunneridae</taxon>
        <taxon>Pentapetalae</taxon>
        <taxon>rosids</taxon>
        <taxon>fabids</taxon>
        <taxon>Fabales</taxon>
        <taxon>Fabaceae</taxon>
        <taxon>Papilionoideae</taxon>
        <taxon>50 kb inversion clade</taxon>
        <taxon>NPAAA clade</taxon>
        <taxon>Hologalegina</taxon>
        <taxon>IRL clade</taxon>
        <taxon>Fabeae</taxon>
        <taxon>Vicia</taxon>
    </lineage>
</organism>
<dbReference type="SUPFAM" id="SSF81382">
    <property type="entry name" value="Skp1 dimerisation domain-like"/>
    <property type="match status" value="1"/>
</dbReference>
<dbReference type="InterPro" id="IPR036296">
    <property type="entry name" value="SKP1-like_dim_sf"/>
</dbReference>
<dbReference type="Pfam" id="PF03931">
    <property type="entry name" value="Skp1_POZ"/>
    <property type="match status" value="1"/>
</dbReference>
<dbReference type="Proteomes" id="UP001157006">
    <property type="component" value="Chromosome 1L"/>
</dbReference>
<keyword evidence="3 4" id="KW-0833">Ubl conjugation pathway</keyword>
<dbReference type="Pfam" id="PF01466">
    <property type="entry name" value="Skp1"/>
    <property type="match status" value="1"/>
</dbReference>
<dbReference type="InterPro" id="IPR001232">
    <property type="entry name" value="SKP1-like"/>
</dbReference>
<dbReference type="InterPro" id="IPR011333">
    <property type="entry name" value="SKP1/BTB/POZ_sf"/>
</dbReference>
<gene>
    <name evidence="7" type="ORF">VFH_I461960</name>
</gene>
<sequence length="154" mass="17890">MENLIEKLITLKTCDDVVFEIEPPLVKNMKALHPLVDEDGVKLSVIPLPNVSSNHMTMIMEYHRLSDDGKVKEFSVEKLDNEELKDFLLAVHYLNMEALFEFLTQAVADRIENRSVRYVREYFGIENDFTPEEEAAVREKNAWSFIGKDIEPEE</sequence>
<dbReference type="InterPro" id="IPR016897">
    <property type="entry name" value="SKP1"/>
</dbReference>
<evidence type="ECO:0000256" key="4">
    <source>
        <dbReference type="PIRNR" id="PIRNR028729"/>
    </source>
</evidence>
<dbReference type="PANTHER" id="PTHR11165">
    <property type="entry name" value="SKP1"/>
    <property type="match status" value="1"/>
</dbReference>
<comment type="function">
    <text evidence="4">Involved in ubiquitination and subsequent proteasomal degradation of target proteins. Together with CUL1, RBX1 and a F-box protein, it forms a SCF E3 ubiquitin ligase complex. The functional specificity of this complex depends on the type of F-box protein. In the SCF complex, it serves as an adapter that links the F-box protein to CUL1.</text>
</comment>
<feature type="domain" description="SKP1 component dimerisation" evidence="5">
    <location>
        <begin position="99"/>
        <end position="143"/>
    </location>
</feature>
<reference evidence="7 8" key="1">
    <citation type="submission" date="2023-01" db="EMBL/GenBank/DDBJ databases">
        <authorList>
            <person name="Kreplak J."/>
        </authorList>
    </citation>
    <scope>NUCLEOTIDE SEQUENCE [LARGE SCALE GENOMIC DNA]</scope>
</reference>
<evidence type="ECO:0000313" key="8">
    <source>
        <dbReference type="Proteomes" id="UP001157006"/>
    </source>
</evidence>
<comment type="similarity">
    <text evidence="2 4">Belongs to the SKP1 family.</text>
</comment>
<evidence type="ECO:0000256" key="2">
    <source>
        <dbReference type="ARBA" id="ARBA00009993"/>
    </source>
</evidence>
<evidence type="ECO:0000313" key="7">
    <source>
        <dbReference type="EMBL" id="CAI8590883.1"/>
    </source>
</evidence>
<proteinExistence type="inferred from homology"/>
<dbReference type="SMART" id="SM00512">
    <property type="entry name" value="Skp1"/>
    <property type="match status" value="1"/>
</dbReference>
<dbReference type="AlphaFoldDB" id="A0AAV0Z0Q7"/>
<name>A0AAV0Z0Q7_VICFA</name>
<evidence type="ECO:0000259" key="6">
    <source>
        <dbReference type="Pfam" id="PF03931"/>
    </source>
</evidence>
<dbReference type="PIRSF" id="PIRSF028729">
    <property type="entry name" value="E3_ubiquit_lig_SCF_Skp"/>
    <property type="match status" value="1"/>
</dbReference>
<dbReference type="Gene3D" id="3.30.710.10">
    <property type="entry name" value="Potassium Channel Kv1.1, Chain A"/>
    <property type="match status" value="1"/>
</dbReference>
<evidence type="ECO:0000256" key="1">
    <source>
        <dbReference type="ARBA" id="ARBA00004906"/>
    </source>
</evidence>